<dbReference type="FunCoup" id="D3BNH9">
    <property type="interactions" value="421"/>
</dbReference>
<organism evidence="3 4">
    <name type="scientific">Heterostelium pallidum (strain ATCC 26659 / Pp 5 / PN500)</name>
    <name type="common">Cellular slime mold</name>
    <name type="synonym">Polysphondylium pallidum</name>
    <dbReference type="NCBI Taxonomy" id="670386"/>
    <lineage>
        <taxon>Eukaryota</taxon>
        <taxon>Amoebozoa</taxon>
        <taxon>Evosea</taxon>
        <taxon>Eumycetozoa</taxon>
        <taxon>Dictyostelia</taxon>
        <taxon>Acytosteliales</taxon>
        <taxon>Acytosteliaceae</taxon>
        <taxon>Heterostelium</taxon>
    </lineage>
</organism>
<dbReference type="InParanoid" id="D3BNH9"/>
<dbReference type="Proteomes" id="UP000001396">
    <property type="component" value="Unassembled WGS sequence"/>
</dbReference>
<sequence>MNNKKRNGFVSPAKSSTVTISSSTSSASSPSKVVVGSPKKSATSPKKSTSSSLLKKKQFNYDDVAVDSGSLTPSKSGFRTPIKMSLSEALASSPTKCIIPKDEIFSHCPTLSDKDEAGGDIDIQKQKEILSTIYSKNEPFSLKEIKIKSRDDPSLVKLVERRMIIEIKINNQTSLYSSIQWFKIASLLMNMHQQQVKEESTITTSTNTTTNPKKLQVATKQDTPIKVANHLGNLSSKRKSITTTTPLKLKSVCETSVNTNKKQKIGHGEIYPLESAVDEEVSKLEEERRRLLESIRIKKEQLASFTSKSKPSPIEESKKHAVGSNKDGNIDKLLLKWKDAAKIAVQKLQDSYLAALKKQEDGLTSLDPKIAAERRKQAALKLAGFRTAGNNNDSWDGDNGFNQSHQQTDEDQYDDNNTSLDQQDTILDDTDVTSKLYIMKLFSLDHNVMNYDKDSDSFK</sequence>
<feature type="compositionally biased region" description="Low complexity" evidence="2">
    <location>
        <begin position="390"/>
        <end position="402"/>
    </location>
</feature>
<dbReference type="OMA" id="CTIENIE"/>
<protein>
    <submittedName>
        <fullName evidence="3">Uncharacterized protein</fullName>
    </submittedName>
</protein>
<dbReference type="RefSeq" id="XP_020429062.1">
    <property type="nucleotide sequence ID" value="XM_020580475.1"/>
</dbReference>
<feature type="region of interest" description="Disordered" evidence="2">
    <location>
        <begin position="303"/>
        <end position="325"/>
    </location>
</feature>
<accession>D3BNH9</accession>
<name>D3BNH9_HETP5</name>
<comment type="caution">
    <text evidence="3">The sequence shown here is derived from an EMBL/GenBank/DDBJ whole genome shotgun (WGS) entry which is preliminary data.</text>
</comment>
<gene>
    <name evidence="3" type="primary">DG1007</name>
    <name evidence="3" type="ORF">PPL_09682</name>
</gene>
<evidence type="ECO:0000313" key="3">
    <source>
        <dbReference type="EMBL" id="EFA76930.1"/>
    </source>
</evidence>
<feature type="compositionally biased region" description="Low complexity" evidence="2">
    <location>
        <begin position="11"/>
        <end position="53"/>
    </location>
</feature>
<dbReference type="GeneID" id="31365157"/>
<keyword evidence="4" id="KW-1185">Reference proteome</keyword>
<reference evidence="3 4" key="1">
    <citation type="journal article" date="2011" name="Genome Res.">
        <title>Phylogeny-wide analysis of social amoeba genomes highlights ancient origins for complex intercellular communication.</title>
        <authorList>
            <person name="Heidel A.J."/>
            <person name="Lawal H.M."/>
            <person name="Felder M."/>
            <person name="Schilde C."/>
            <person name="Helps N.R."/>
            <person name="Tunggal B."/>
            <person name="Rivero F."/>
            <person name="John U."/>
            <person name="Schleicher M."/>
            <person name="Eichinger L."/>
            <person name="Platzer M."/>
            <person name="Noegel A.A."/>
            <person name="Schaap P."/>
            <person name="Gloeckner G."/>
        </authorList>
    </citation>
    <scope>NUCLEOTIDE SEQUENCE [LARGE SCALE GENOMIC DNA]</scope>
    <source>
        <strain evidence="4">ATCC 26659 / Pp 5 / PN500</strain>
    </source>
</reference>
<feature type="region of interest" description="Disordered" evidence="2">
    <location>
        <begin position="1"/>
        <end position="53"/>
    </location>
</feature>
<feature type="region of interest" description="Disordered" evidence="2">
    <location>
        <begin position="390"/>
        <end position="422"/>
    </location>
</feature>
<evidence type="ECO:0000313" key="4">
    <source>
        <dbReference type="Proteomes" id="UP000001396"/>
    </source>
</evidence>
<feature type="coiled-coil region" evidence="1">
    <location>
        <begin position="274"/>
        <end position="301"/>
    </location>
</feature>
<proteinExistence type="predicted"/>
<evidence type="ECO:0000256" key="2">
    <source>
        <dbReference type="SAM" id="MobiDB-lite"/>
    </source>
</evidence>
<dbReference type="EMBL" id="ADBJ01000044">
    <property type="protein sequence ID" value="EFA76930.1"/>
    <property type="molecule type" value="Genomic_DNA"/>
</dbReference>
<keyword evidence="1" id="KW-0175">Coiled coil</keyword>
<evidence type="ECO:0000256" key="1">
    <source>
        <dbReference type="SAM" id="Coils"/>
    </source>
</evidence>
<dbReference type="AlphaFoldDB" id="D3BNH9"/>